<accession>A0A0A9UX98</accession>
<name>A0A0A9UX98_ARUDO</name>
<reference evidence="1" key="2">
    <citation type="journal article" date="2015" name="Data Brief">
        <title>Shoot transcriptome of the giant reed, Arundo donax.</title>
        <authorList>
            <person name="Barrero R.A."/>
            <person name="Guerrero F.D."/>
            <person name="Moolhuijzen P."/>
            <person name="Goolsby J.A."/>
            <person name="Tidwell J."/>
            <person name="Bellgard S.E."/>
            <person name="Bellgard M.I."/>
        </authorList>
    </citation>
    <scope>NUCLEOTIDE SEQUENCE</scope>
    <source>
        <tissue evidence="1">Shoot tissue taken approximately 20 cm above the soil surface</tissue>
    </source>
</reference>
<sequence>MGDAMATDQLSRGGSRLLANKLGRRSGRAWIYESADWGAWVCGARGSKRRS</sequence>
<protein>
    <submittedName>
        <fullName evidence="1">Uncharacterized protein</fullName>
    </submittedName>
</protein>
<reference evidence="1" key="1">
    <citation type="submission" date="2014-09" db="EMBL/GenBank/DDBJ databases">
        <authorList>
            <person name="Magalhaes I.L.F."/>
            <person name="Oliveira U."/>
            <person name="Santos F.R."/>
            <person name="Vidigal T.H.D.A."/>
            <person name="Brescovit A.D."/>
            <person name="Santos A.J."/>
        </authorList>
    </citation>
    <scope>NUCLEOTIDE SEQUENCE</scope>
    <source>
        <tissue evidence="1">Shoot tissue taken approximately 20 cm above the soil surface</tissue>
    </source>
</reference>
<dbReference type="AlphaFoldDB" id="A0A0A9UX98"/>
<proteinExistence type="predicted"/>
<dbReference type="EMBL" id="GBRH01177938">
    <property type="protein sequence ID" value="JAE19958.1"/>
    <property type="molecule type" value="Transcribed_RNA"/>
</dbReference>
<evidence type="ECO:0000313" key="1">
    <source>
        <dbReference type="EMBL" id="JAE19958.1"/>
    </source>
</evidence>
<organism evidence="1">
    <name type="scientific">Arundo donax</name>
    <name type="common">Giant reed</name>
    <name type="synonym">Donax arundinaceus</name>
    <dbReference type="NCBI Taxonomy" id="35708"/>
    <lineage>
        <taxon>Eukaryota</taxon>
        <taxon>Viridiplantae</taxon>
        <taxon>Streptophyta</taxon>
        <taxon>Embryophyta</taxon>
        <taxon>Tracheophyta</taxon>
        <taxon>Spermatophyta</taxon>
        <taxon>Magnoliopsida</taxon>
        <taxon>Liliopsida</taxon>
        <taxon>Poales</taxon>
        <taxon>Poaceae</taxon>
        <taxon>PACMAD clade</taxon>
        <taxon>Arundinoideae</taxon>
        <taxon>Arundineae</taxon>
        <taxon>Arundo</taxon>
    </lineage>
</organism>